<evidence type="ECO:0000259" key="6">
    <source>
        <dbReference type="Pfam" id="PF09989"/>
    </source>
</evidence>
<dbReference type="GO" id="GO:0051536">
    <property type="term" value="F:iron-sulfur cluster binding"/>
    <property type="evidence" value="ECO:0007669"/>
    <property type="project" value="UniProtKB-KW"/>
</dbReference>
<dbReference type="Pfam" id="PF01869">
    <property type="entry name" value="BcrAD_BadFG"/>
    <property type="match status" value="1"/>
</dbReference>
<dbReference type="InterPro" id="IPR002731">
    <property type="entry name" value="ATPase_BadF"/>
</dbReference>
<dbReference type="PANTHER" id="PTHR32329">
    <property type="entry name" value="BIFUNCTIONAL PROTEIN [INCLUDES 2-HYDROXYACYL-COA DEHYDRATASE (N-TER) AND ITS ACTIVATOR DOMAIN (C_TERM)-RELATED"/>
    <property type="match status" value="1"/>
</dbReference>
<evidence type="ECO:0000313" key="7">
    <source>
        <dbReference type="EMBL" id="HIW86723.1"/>
    </source>
</evidence>
<dbReference type="Proteomes" id="UP000824267">
    <property type="component" value="Unassembled WGS sequence"/>
</dbReference>
<dbReference type="NCBIfam" id="TIGR00241">
    <property type="entry name" value="CoA_E_activ"/>
    <property type="match status" value="1"/>
</dbReference>
<evidence type="ECO:0000256" key="2">
    <source>
        <dbReference type="ARBA" id="ARBA00022723"/>
    </source>
</evidence>
<proteinExistence type="predicted"/>
<gene>
    <name evidence="7" type="ORF">IAC47_00390</name>
</gene>
<name>A0A9D1RGK9_9BACT</name>
<dbReference type="AlphaFoldDB" id="A0A9D1RGK9"/>
<keyword evidence="4" id="KW-0411">Iron-sulfur</keyword>
<reference evidence="7" key="1">
    <citation type="journal article" date="2021" name="PeerJ">
        <title>Extensive microbial diversity within the chicken gut microbiome revealed by metagenomics and culture.</title>
        <authorList>
            <person name="Gilroy R."/>
            <person name="Ravi A."/>
            <person name="Getino M."/>
            <person name="Pursley I."/>
            <person name="Horton D.L."/>
            <person name="Alikhan N.F."/>
            <person name="Baker D."/>
            <person name="Gharbi K."/>
            <person name="Hall N."/>
            <person name="Watson M."/>
            <person name="Adriaenssens E.M."/>
            <person name="Foster-Nyarko E."/>
            <person name="Jarju S."/>
            <person name="Secka A."/>
            <person name="Antonio M."/>
            <person name="Oren A."/>
            <person name="Chaudhuri R.R."/>
            <person name="La Ragione R."/>
            <person name="Hildebrand F."/>
            <person name="Pallen M.J."/>
        </authorList>
    </citation>
    <scope>NUCLEOTIDE SEQUENCE</scope>
    <source>
        <strain evidence="7">Gambia16-930</strain>
    </source>
</reference>
<comment type="cofactor">
    <cofactor evidence="1">
        <name>[4Fe-4S] cluster</name>
        <dbReference type="ChEBI" id="CHEBI:49883"/>
    </cofactor>
</comment>
<dbReference type="SUPFAM" id="SSF53067">
    <property type="entry name" value="Actin-like ATPase domain"/>
    <property type="match status" value="1"/>
</dbReference>
<dbReference type="EMBL" id="DXGG01000013">
    <property type="protein sequence ID" value="HIW86723.1"/>
    <property type="molecule type" value="Genomic_DNA"/>
</dbReference>
<dbReference type="InterPro" id="IPR018709">
    <property type="entry name" value="CoA_activase_DUF2229"/>
</dbReference>
<organism evidence="7 8">
    <name type="scientific">Candidatus Onthomorpha intestinigallinarum</name>
    <dbReference type="NCBI Taxonomy" id="2840880"/>
    <lineage>
        <taxon>Bacteria</taxon>
        <taxon>Pseudomonadati</taxon>
        <taxon>Bacteroidota</taxon>
        <taxon>Bacteroidia</taxon>
        <taxon>Bacteroidales</taxon>
        <taxon>Candidatus Onthomorpha</taxon>
    </lineage>
</organism>
<keyword evidence="2" id="KW-0479">Metal-binding</keyword>
<sequence length="1199" mass="135024">FCGGPLTYISSLREAFVKLLHISAKDVVCLDCSNLIPAMGSVYSGKGEGFCLTAGELIGKLEALEDFKDNDRGNRLEPVFENEQEYSRWLSEKRRMEKRRDLKGFEGGCFLGIDSGSTTTKVVVSDMEDNILFFDYSKNGGNSLEATVAALERFDKACEQSGARPDVLAACSTGYGEDLIRAAFSLDYSIVETIAHYKAAKVFCPEVDFILDIGGQDMKALYIEDGVLNRIEINEACSSGCGSFIETFANTLSYSVADFARLACFAKEPCDLGTRCTVFMNSKVKQFLREGATVADISAGLSYSVVRNCLYKVLKLNSLAIGKNIVVQGGTMKNDSIVKAFENMLSVKVFRSSNPELMGAYGCALYAKEKYLKERKKTAFNGHVSGYTTKEINCRGCENNCMVTKYVFENSMTYHSGNKCEKVFTSRSKFEKGSNIYDYKIERVFAQEKVEDAVMELGVPRVLNMFEDFPFWQSLFSCFGIRLVLSDLSTYEQYEGGLSQVISENICFPAKLVHAHVNNLVEKGLNRIFFPYVVYEKQDDATAANSYNCPIVSSYNTVIKNQLLVYGNDDVKVDNPVFTFKDKRLFVKSFKRYIRQLASEYGHMDCSDDFVERAVEKAARAQMDYEKDVRDKAKEYLDTALGENRMVILLAARPYHTDALIQHKLSTIISDLGVTVISDDLLRGDRTMEMQDTYMISQWAYMNRIVKSAKWVGQQNDTVNYVQLTSFGCGPDAFLLDEVANILKRYNKVCTVIKVDDINNVGSMRLRIRSLIESLKLKKSLDTRVKDFVNTKLFDRQDRERTILAPFFTDYASPFLPEIFEISGYKLEVLPKSDAVSADLGLKYSNNEVCYPATLIVGDMIKALQSGRYDLNTVAVGITQTGGQCRASSYYPIIRKALVDAGFSQVPVVSVTMGTDISNNQPGFRMNWFKVLPIAFSALLFGDCLSKMYHSAVVRVRDKAKAEDLRNSYISRAKPMVLNRNRKAVFSLLKEAVNNFNSLLPKEYVPLKKVGIVGEIFLKFHSFANKDVVSWLISQNMEVLPPTLTSFFTQSFVNRKAKMEYNLDSSKIPDFVFDGFYFFVRKEIERFNNVLSGFRYYSPLEDVFQLADDVKHILPLVTQFGEGWLLPAEIVSYAKQKADAVISLQPFGCIANHIISKGVENRIKQIYPDVELLSLDFDSGVSEVNIVNRLMLLKDSICK</sequence>
<dbReference type="InterPro" id="IPR043129">
    <property type="entry name" value="ATPase_NBD"/>
</dbReference>
<evidence type="ECO:0000259" key="5">
    <source>
        <dbReference type="Pfam" id="PF01869"/>
    </source>
</evidence>
<protein>
    <submittedName>
        <fullName evidence="7">2-hydroxyacyl-CoA dehydratase</fullName>
    </submittedName>
</protein>
<reference evidence="7" key="2">
    <citation type="submission" date="2021-04" db="EMBL/GenBank/DDBJ databases">
        <authorList>
            <person name="Gilroy R."/>
        </authorList>
    </citation>
    <scope>NUCLEOTIDE SEQUENCE</scope>
    <source>
        <strain evidence="7">Gambia16-930</strain>
    </source>
</reference>
<keyword evidence="3" id="KW-0408">Iron</keyword>
<dbReference type="Gene3D" id="3.30.420.40">
    <property type="match status" value="2"/>
</dbReference>
<feature type="domain" description="DUF2229" evidence="6">
    <location>
        <begin position="457"/>
        <end position="681"/>
    </location>
</feature>
<feature type="domain" description="ATPase BadF/BadG/BcrA/BcrD type" evidence="5">
    <location>
        <begin position="111"/>
        <end position="367"/>
    </location>
</feature>
<evidence type="ECO:0000256" key="3">
    <source>
        <dbReference type="ARBA" id="ARBA00023004"/>
    </source>
</evidence>
<dbReference type="Pfam" id="PF09989">
    <property type="entry name" value="DUF2229"/>
    <property type="match status" value="1"/>
</dbReference>
<feature type="non-terminal residue" evidence="7">
    <location>
        <position position="1"/>
    </location>
</feature>
<dbReference type="InterPro" id="IPR051805">
    <property type="entry name" value="Dehydratase_Activator_Redct"/>
</dbReference>
<dbReference type="GO" id="GO:0046872">
    <property type="term" value="F:metal ion binding"/>
    <property type="evidence" value="ECO:0007669"/>
    <property type="project" value="UniProtKB-KW"/>
</dbReference>
<dbReference type="CDD" id="cd24035">
    <property type="entry name" value="ASKHA_NBD_O66634-like_rpt2"/>
    <property type="match status" value="1"/>
</dbReference>
<evidence type="ECO:0000256" key="1">
    <source>
        <dbReference type="ARBA" id="ARBA00001966"/>
    </source>
</evidence>
<evidence type="ECO:0000256" key="4">
    <source>
        <dbReference type="ARBA" id="ARBA00023014"/>
    </source>
</evidence>
<dbReference type="PANTHER" id="PTHR32329:SF4">
    <property type="entry name" value="ACTIVATOR OF 2-HYDROXYACYL-COA DEHYDRATASE"/>
    <property type="match status" value="1"/>
</dbReference>
<comment type="caution">
    <text evidence="7">The sequence shown here is derived from an EMBL/GenBank/DDBJ whole genome shotgun (WGS) entry which is preliminary data.</text>
</comment>
<dbReference type="InterPro" id="IPR008275">
    <property type="entry name" value="CoA_E_activase_dom"/>
</dbReference>
<accession>A0A9D1RGK9</accession>
<evidence type="ECO:0000313" key="8">
    <source>
        <dbReference type="Proteomes" id="UP000824267"/>
    </source>
</evidence>